<dbReference type="PANTHER" id="PTHR45940:SF6">
    <property type="entry name" value="WUSCHEL-RELATED HOMEOBOX 2"/>
    <property type="match status" value="1"/>
</dbReference>
<feature type="region of interest" description="Disordered" evidence="11">
    <location>
        <begin position="216"/>
        <end position="248"/>
    </location>
</feature>
<evidence type="ECO:0000313" key="13">
    <source>
        <dbReference type="EMBL" id="KAJ1686530.1"/>
    </source>
</evidence>
<evidence type="ECO:0000256" key="10">
    <source>
        <dbReference type="RuleBase" id="RU000682"/>
    </source>
</evidence>
<feature type="compositionally biased region" description="Basic and acidic residues" evidence="11">
    <location>
        <begin position="238"/>
        <end position="248"/>
    </location>
</feature>
<dbReference type="GO" id="GO:0003700">
    <property type="term" value="F:DNA-binding transcription factor activity"/>
    <property type="evidence" value="ECO:0007669"/>
    <property type="project" value="InterPro"/>
</dbReference>
<feature type="DNA-binding region" description="Homeobox" evidence="9">
    <location>
        <begin position="12"/>
        <end position="76"/>
    </location>
</feature>
<keyword evidence="6" id="KW-0804">Transcription</keyword>
<evidence type="ECO:0000313" key="14">
    <source>
        <dbReference type="Proteomes" id="UP001151287"/>
    </source>
</evidence>
<dbReference type="GO" id="GO:0005634">
    <property type="term" value="C:nucleus"/>
    <property type="evidence" value="ECO:0007669"/>
    <property type="project" value="UniProtKB-SubCell"/>
</dbReference>
<dbReference type="OrthoDB" id="1896656at2759"/>
<comment type="caution">
    <text evidence="13">The sequence shown here is derived from an EMBL/GenBank/DDBJ whole genome shotgun (WGS) entry which is preliminary data.</text>
</comment>
<dbReference type="InterPro" id="IPR044555">
    <property type="entry name" value="WUSCHEL-like"/>
</dbReference>
<dbReference type="SMART" id="SM00389">
    <property type="entry name" value="HOX"/>
    <property type="match status" value="1"/>
</dbReference>
<evidence type="ECO:0000256" key="5">
    <source>
        <dbReference type="ARBA" id="ARBA00023155"/>
    </source>
</evidence>
<evidence type="ECO:0000256" key="1">
    <source>
        <dbReference type="ARBA" id="ARBA00004123"/>
    </source>
</evidence>
<dbReference type="Proteomes" id="UP001151287">
    <property type="component" value="Unassembled WGS sequence"/>
</dbReference>
<dbReference type="GO" id="GO:0099402">
    <property type="term" value="P:plant organ development"/>
    <property type="evidence" value="ECO:0007669"/>
    <property type="project" value="InterPro"/>
</dbReference>
<evidence type="ECO:0000256" key="7">
    <source>
        <dbReference type="ARBA" id="ARBA00023242"/>
    </source>
</evidence>
<evidence type="ECO:0000256" key="4">
    <source>
        <dbReference type="ARBA" id="ARBA00023125"/>
    </source>
</evidence>
<dbReference type="AlphaFoldDB" id="A0A9Q0C3B8"/>
<proteinExistence type="inferred from homology"/>
<evidence type="ECO:0000256" key="2">
    <source>
        <dbReference type="ARBA" id="ARBA00022473"/>
    </source>
</evidence>
<evidence type="ECO:0000259" key="12">
    <source>
        <dbReference type="PROSITE" id="PS50071"/>
    </source>
</evidence>
<organism evidence="13 14">
    <name type="scientific">Rhynchospora breviuscula</name>
    <dbReference type="NCBI Taxonomy" id="2022672"/>
    <lineage>
        <taxon>Eukaryota</taxon>
        <taxon>Viridiplantae</taxon>
        <taxon>Streptophyta</taxon>
        <taxon>Embryophyta</taxon>
        <taxon>Tracheophyta</taxon>
        <taxon>Spermatophyta</taxon>
        <taxon>Magnoliopsida</taxon>
        <taxon>Liliopsida</taxon>
        <taxon>Poales</taxon>
        <taxon>Cyperaceae</taxon>
        <taxon>Cyperoideae</taxon>
        <taxon>Rhynchosporeae</taxon>
        <taxon>Rhynchospora</taxon>
    </lineage>
</organism>
<dbReference type="CDD" id="cd00086">
    <property type="entry name" value="homeodomain"/>
    <property type="match status" value="1"/>
</dbReference>
<keyword evidence="4 9" id="KW-0238">DNA-binding</keyword>
<comment type="subcellular location">
    <subcellularLocation>
        <location evidence="1 9 10">Nucleus</location>
    </subcellularLocation>
</comment>
<keyword evidence="14" id="KW-1185">Reference proteome</keyword>
<accession>A0A9Q0C3B8</accession>
<dbReference type="SUPFAM" id="SSF46689">
    <property type="entry name" value="Homeodomain-like"/>
    <property type="match status" value="1"/>
</dbReference>
<feature type="domain" description="Homeobox" evidence="12">
    <location>
        <begin position="10"/>
        <end position="75"/>
    </location>
</feature>
<sequence>MEEGKNSSVSTTNNSRWNPTKEQISLLENLYKQGVRTPTAEEIQKITGKLREFGSIEGKNVFYWFQNHKARQRQKQKQQTFTYYSKLLQRSPQVLSPVVPVPQPNAAVSLPVACNNGIIFRPIYVPPQAGAHNFYPHAQIQVQAQAQAQYPAMFLPESSKTSTATVFPKFDLPPNNCTPSNNGCFTNHASPVSNPEIGTAERETLQLFPLYPANQRSEERLGSSMTSDPASASLELLDGEKEGKEKVDGEPQFLIDFLKELNG</sequence>
<dbReference type="PROSITE" id="PS50071">
    <property type="entry name" value="HOMEOBOX_2"/>
    <property type="match status" value="1"/>
</dbReference>
<dbReference type="EMBL" id="JAMQYH010000005">
    <property type="protein sequence ID" value="KAJ1686530.1"/>
    <property type="molecule type" value="Genomic_DNA"/>
</dbReference>
<dbReference type="Gene3D" id="1.10.10.60">
    <property type="entry name" value="Homeodomain-like"/>
    <property type="match status" value="1"/>
</dbReference>
<reference evidence="13" key="1">
    <citation type="journal article" date="2022" name="Cell">
        <title>Repeat-based holocentromeres influence genome architecture and karyotype evolution.</title>
        <authorList>
            <person name="Hofstatter P.G."/>
            <person name="Thangavel G."/>
            <person name="Lux T."/>
            <person name="Neumann P."/>
            <person name="Vondrak T."/>
            <person name="Novak P."/>
            <person name="Zhang M."/>
            <person name="Costa L."/>
            <person name="Castellani M."/>
            <person name="Scott A."/>
            <person name="Toegelov H."/>
            <person name="Fuchs J."/>
            <person name="Mata-Sucre Y."/>
            <person name="Dias Y."/>
            <person name="Vanzela A.L.L."/>
            <person name="Huettel B."/>
            <person name="Almeida C.C.S."/>
            <person name="Simkova H."/>
            <person name="Souza G."/>
            <person name="Pedrosa-Harand A."/>
            <person name="Macas J."/>
            <person name="Mayer K.F.X."/>
            <person name="Houben A."/>
            <person name="Marques A."/>
        </authorList>
    </citation>
    <scope>NUCLEOTIDE SEQUENCE</scope>
    <source>
        <strain evidence="13">RhyBre1mFocal</strain>
    </source>
</reference>
<keyword evidence="5 9" id="KW-0371">Homeobox</keyword>
<dbReference type="InterPro" id="IPR001356">
    <property type="entry name" value="HD"/>
</dbReference>
<gene>
    <name evidence="13" type="ORF">LUZ63_017920</name>
</gene>
<keyword evidence="7 9" id="KW-0539">Nucleus</keyword>
<dbReference type="PANTHER" id="PTHR45940">
    <property type="entry name" value="WUSCHEL-RELATED HOMEOBOX 1-RELATED"/>
    <property type="match status" value="1"/>
</dbReference>
<comment type="similarity">
    <text evidence="8">Belongs to the WUS homeobox family.</text>
</comment>
<evidence type="ECO:0000256" key="8">
    <source>
        <dbReference type="ARBA" id="ARBA00024040"/>
    </source>
</evidence>
<keyword evidence="3" id="KW-0805">Transcription regulation</keyword>
<name>A0A9Q0C3B8_9POAL</name>
<evidence type="ECO:0000256" key="9">
    <source>
        <dbReference type="PROSITE-ProRule" id="PRU00108"/>
    </source>
</evidence>
<dbReference type="InterPro" id="IPR009057">
    <property type="entry name" value="Homeodomain-like_sf"/>
</dbReference>
<protein>
    <recommendedName>
        <fullName evidence="12">Homeobox domain-containing protein</fullName>
    </recommendedName>
</protein>
<evidence type="ECO:0000256" key="3">
    <source>
        <dbReference type="ARBA" id="ARBA00023015"/>
    </source>
</evidence>
<evidence type="ECO:0000256" key="11">
    <source>
        <dbReference type="SAM" id="MobiDB-lite"/>
    </source>
</evidence>
<dbReference type="Pfam" id="PF00046">
    <property type="entry name" value="Homeodomain"/>
    <property type="match status" value="1"/>
</dbReference>
<dbReference type="GO" id="GO:0003677">
    <property type="term" value="F:DNA binding"/>
    <property type="evidence" value="ECO:0007669"/>
    <property type="project" value="UniProtKB-UniRule"/>
</dbReference>
<evidence type="ECO:0000256" key="6">
    <source>
        <dbReference type="ARBA" id="ARBA00023163"/>
    </source>
</evidence>
<keyword evidence="2" id="KW-0217">Developmental protein</keyword>